<reference evidence="1 2" key="1">
    <citation type="submission" date="2021-06" db="EMBL/GenBank/DDBJ databases">
        <title>Caerostris darwini draft genome.</title>
        <authorList>
            <person name="Kono N."/>
            <person name="Arakawa K."/>
        </authorList>
    </citation>
    <scope>NUCLEOTIDE SEQUENCE [LARGE SCALE GENOMIC DNA]</scope>
</reference>
<dbReference type="EMBL" id="BPLQ01002894">
    <property type="protein sequence ID" value="GIX96349.1"/>
    <property type="molecule type" value="Genomic_DNA"/>
</dbReference>
<name>A0AAV4PI94_9ARAC</name>
<proteinExistence type="predicted"/>
<sequence length="84" mass="9322">MRTYPQALYPLSASQRRLECACNWSTLQNSMLTAFRFATQCFEVNTAVKGPLFKMGMGLSSIHIIPETVKESLPSGNSKPNIPN</sequence>
<comment type="caution">
    <text evidence="1">The sequence shown here is derived from an EMBL/GenBank/DDBJ whole genome shotgun (WGS) entry which is preliminary data.</text>
</comment>
<dbReference type="AlphaFoldDB" id="A0AAV4PI94"/>
<evidence type="ECO:0000313" key="2">
    <source>
        <dbReference type="Proteomes" id="UP001054837"/>
    </source>
</evidence>
<accession>A0AAV4PI94</accession>
<evidence type="ECO:0000313" key="1">
    <source>
        <dbReference type="EMBL" id="GIX96349.1"/>
    </source>
</evidence>
<gene>
    <name evidence="1" type="ORF">CDAR_26001</name>
</gene>
<protein>
    <submittedName>
        <fullName evidence="1">Uncharacterized protein</fullName>
    </submittedName>
</protein>
<keyword evidence="2" id="KW-1185">Reference proteome</keyword>
<dbReference type="Proteomes" id="UP001054837">
    <property type="component" value="Unassembled WGS sequence"/>
</dbReference>
<organism evidence="1 2">
    <name type="scientific">Caerostris darwini</name>
    <dbReference type="NCBI Taxonomy" id="1538125"/>
    <lineage>
        <taxon>Eukaryota</taxon>
        <taxon>Metazoa</taxon>
        <taxon>Ecdysozoa</taxon>
        <taxon>Arthropoda</taxon>
        <taxon>Chelicerata</taxon>
        <taxon>Arachnida</taxon>
        <taxon>Araneae</taxon>
        <taxon>Araneomorphae</taxon>
        <taxon>Entelegynae</taxon>
        <taxon>Araneoidea</taxon>
        <taxon>Araneidae</taxon>
        <taxon>Caerostris</taxon>
    </lineage>
</organism>